<organism evidence="3 4">
    <name type="scientific">Popillia japonica</name>
    <name type="common">Japanese beetle</name>
    <dbReference type="NCBI Taxonomy" id="7064"/>
    <lineage>
        <taxon>Eukaryota</taxon>
        <taxon>Metazoa</taxon>
        <taxon>Ecdysozoa</taxon>
        <taxon>Arthropoda</taxon>
        <taxon>Hexapoda</taxon>
        <taxon>Insecta</taxon>
        <taxon>Pterygota</taxon>
        <taxon>Neoptera</taxon>
        <taxon>Endopterygota</taxon>
        <taxon>Coleoptera</taxon>
        <taxon>Polyphaga</taxon>
        <taxon>Scarabaeiformia</taxon>
        <taxon>Scarabaeidae</taxon>
        <taxon>Rutelinae</taxon>
        <taxon>Popillia</taxon>
    </lineage>
</organism>
<dbReference type="PANTHER" id="PTHR36170:SF1">
    <property type="entry name" value="CENTROSOMAL PROTEIN OF 89 KDA"/>
    <property type="match status" value="1"/>
</dbReference>
<gene>
    <name evidence="3" type="ORF">QE152_g8836</name>
</gene>
<feature type="coiled-coil region" evidence="1">
    <location>
        <begin position="81"/>
        <end position="158"/>
    </location>
</feature>
<dbReference type="PANTHER" id="PTHR36170">
    <property type="entry name" value="CENTROSOMAL PROTEIN OF 89 KDA"/>
    <property type="match status" value="1"/>
</dbReference>
<dbReference type="EMBL" id="JASPKY010000072">
    <property type="protein sequence ID" value="KAK9739664.1"/>
    <property type="molecule type" value="Genomic_DNA"/>
</dbReference>
<dbReference type="GO" id="GO:0045202">
    <property type="term" value="C:synapse"/>
    <property type="evidence" value="ECO:0007669"/>
    <property type="project" value="GOC"/>
</dbReference>
<evidence type="ECO:0000313" key="3">
    <source>
        <dbReference type="EMBL" id="KAK9739664.1"/>
    </source>
</evidence>
<evidence type="ECO:0000313" key="4">
    <source>
        <dbReference type="Proteomes" id="UP001458880"/>
    </source>
</evidence>
<name>A0AAW1M269_POPJA</name>
<keyword evidence="4" id="KW-1185">Reference proteome</keyword>
<dbReference type="GO" id="GO:0007005">
    <property type="term" value="P:mitochondrion organization"/>
    <property type="evidence" value="ECO:0007669"/>
    <property type="project" value="InterPro"/>
</dbReference>
<dbReference type="GO" id="GO:0007268">
    <property type="term" value="P:chemical synaptic transmission"/>
    <property type="evidence" value="ECO:0007669"/>
    <property type="project" value="InterPro"/>
</dbReference>
<evidence type="ECO:0000256" key="1">
    <source>
        <dbReference type="SAM" id="Coils"/>
    </source>
</evidence>
<sequence>MHSEAPVKPRRKKLDVQVHQADKSISDKDESARKSFSANHPKRNKQRKSIELDNEIVKHDENYDENPVSAVDDKISGKSSKKHLIRENEQLLRENSELQEKLMSMDVYINKKNNKFKEKLNALQTLNHEIGEENALLKNQYQELIAQVRAVQNELEVRRNCQKCEELNEIMGKQKNELILLTKSNKESNEDLNMLKNVVYRLNVQLERYQQKLHKSNSNFASRSINQAKQVTTEGSSHIVVNNSNILSEVHKDHPHTPVSWGGVNAHTLGPLLDAYQETIAEKEGIIQEYEQQLAIFSEKTRDIARENESLHRLLNEDEDCSKVLREELETIKKELKMAKDQNDLLIKKCALKQDKTEEVIKFYEQKVEQVQRDYKILREEYYKGRTEMAALKERNNSLVQAQDNFKQERQEYIPISVHTASVNECKKWYEELKHQYEQERVKFRDNINQLNTQISQMTQKISELNKEKADLDTQVKITEKQLKKMESKVLDLQHTLNRVQLSRSACRKQLHKAMNFAKDLVAEQEALLRTLSKRQKENKAVKRLGTDIATRMDTLRSQLKTVQQEAYQELNTVEQRIQQQDSFITSLKKDHQEEIERLKQIIKEKDERNILVRDSSSINIAPYLLFRDKHMPS</sequence>
<evidence type="ECO:0000256" key="2">
    <source>
        <dbReference type="SAM" id="MobiDB-lite"/>
    </source>
</evidence>
<keyword evidence="1" id="KW-0175">Coiled coil</keyword>
<feature type="region of interest" description="Disordered" evidence="2">
    <location>
        <begin position="1"/>
        <end position="75"/>
    </location>
</feature>
<feature type="coiled-coil region" evidence="1">
    <location>
        <begin position="273"/>
        <end position="496"/>
    </location>
</feature>
<proteinExistence type="predicted"/>
<protein>
    <submittedName>
        <fullName evidence="3">Uncharacterized protein</fullName>
    </submittedName>
</protein>
<feature type="compositionally biased region" description="Basic and acidic residues" evidence="2">
    <location>
        <begin position="14"/>
        <end position="33"/>
    </location>
</feature>
<dbReference type="GO" id="GO:0060271">
    <property type="term" value="P:cilium assembly"/>
    <property type="evidence" value="ECO:0007669"/>
    <property type="project" value="InterPro"/>
</dbReference>
<dbReference type="InterPro" id="IPR033545">
    <property type="entry name" value="CEP89"/>
</dbReference>
<reference evidence="3 4" key="1">
    <citation type="journal article" date="2024" name="BMC Genomics">
        <title>De novo assembly and annotation of Popillia japonica's genome with initial clues to its potential as an invasive pest.</title>
        <authorList>
            <person name="Cucini C."/>
            <person name="Boschi S."/>
            <person name="Funari R."/>
            <person name="Cardaioli E."/>
            <person name="Iannotti N."/>
            <person name="Marturano G."/>
            <person name="Paoli F."/>
            <person name="Bruttini M."/>
            <person name="Carapelli A."/>
            <person name="Frati F."/>
            <person name="Nardi F."/>
        </authorList>
    </citation>
    <scope>NUCLEOTIDE SEQUENCE [LARGE SCALE GENOMIC DNA]</scope>
    <source>
        <strain evidence="3">DMR45628</strain>
    </source>
</reference>
<dbReference type="GO" id="GO:0097539">
    <property type="term" value="C:ciliary transition fiber"/>
    <property type="evidence" value="ECO:0007669"/>
    <property type="project" value="TreeGrafter"/>
</dbReference>
<comment type="caution">
    <text evidence="3">The sequence shown here is derived from an EMBL/GenBank/DDBJ whole genome shotgun (WGS) entry which is preliminary data.</text>
</comment>
<feature type="compositionally biased region" description="Basic and acidic residues" evidence="2">
    <location>
        <begin position="48"/>
        <end position="61"/>
    </location>
</feature>
<dbReference type="GO" id="GO:0005814">
    <property type="term" value="C:centriole"/>
    <property type="evidence" value="ECO:0007669"/>
    <property type="project" value="InterPro"/>
</dbReference>
<dbReference type="Proteomes" id="UP001458880">
    <property type="component" value="Unassembled WGS sequence"/>
</dbReference>
<dbReference type="AlphaFoldDB" id="A0AAW1M269"/>
<accession>A0AAW1M269</accession>
<dbReference type="SUPFAM" id="SSF90257">
    <property type="entry name" value="Myosin rod fragments"/>
    <property type="match status" value="1"/>
</dbReference>